<feature type="compositionally biased region" description="Low complexity" evidence="1">
    <location>
        <begin position="1473"/>
        <end position="1543"/>
    </location>
</feature>
<dbReference type="PANTHER" id="PTHR48148">
    <property type="entry name" value="KERATINOCYTE PROLINE-RICH PROTEIN"/>
    <property type="match status" value="1"/>
</dbReference>
<accession>A0ABR1FJG8</accession>
<evidence type="ECO:0000313" key="3">
    <source>
        <dbReference type="Proteomes" id="UP001363151"/>
    </source>
</evidence>
<feature type="compositionally biased region" description="Pro residues" evidence="1">
    <location>
        <begin position="1458"/>
        <end position="1472"/>
    </location>
</feature>
<dbReference type="Proteomes" id="UP001363151">
    <property type="component" value="Unassembled WGS sequence"/>
</dbReference>
<feature type="region of interest" description="Disordered" evidence="1">
    <location>
        <begin position="1887"/>
        <end position="2039"/>
    </location>
</feature>
<feature type="compositionally biased region" description="Low complexity" evidence="1">
    <location>
        <begin position="1340"/>
        <end position="1457"/>
    </location>
</feature>
<dbReference type="EMBL" id="JBBJCI010000371">
    <property type="protein sequence ID" value="KAK7232026.1"/>
    <property type="molecule type" value="Genomic_DNA"/>
</dbReference>
<dbReference type="PANTHER" id="PTHR48148:SF2">
    <property type="entry name" value="PA14 DOMAIN-CONTAINING PROTEIN"/>
    <property type="match status" value="1"/>
</dbReference>
<feature type="region of interest" description="Disordered" evidence="1">
    <location>
        <begin position="1"/>
        <end position="84"/>
    </location>
</feature>
<comment type="caution">
    <text evidence="2">The sequence shown here is derived from an EMBL/GenBank/DDBJ whole genome shotgun (WGS) entry which is preliminary data.</text>
</comment>
<evidence type="ECO:0000256" key="1">
    <source>
        <dbReference type="SAM" id="MobiDB-lite"/>
    </source>
</evidence>
<feature type="compositionally biased region" description="Pro residues" evidence="1">
    <location>
        <begin position="71"/>
        <end position="84"/>
    </location>
</feature>
<protein>
    <recommendedName>
        <fullName evidence="4">PKD/REJ-like domain-containing protein</fullName>
    </recommendedName>
</protein>
<gene>
    <name evidence="2" type="ORF">SO694_00031049</name>
</gene>
<keyword evidence="3" id="KW-1185">Reference proteome</keyword>
<organism evidence="2 3">
    <name type="scientific">Aureococcus anophagefferens</name>
    <name type="common">Harmful bloom alga</name>
    <dbReference type="NCBI Taxonomy" id="44056"/>
    <lineage>
        <taxon>Eukaryota</taxon>
        <taxon>Sar</taxon>
        <taxon>Stramenopiles</taxon>
        <taxon>Ochrophyta</taxon>
        <taxon>Pelagophyceae</taxon>
        <taxon>Pelagomonadales</taxon>
        <taxon>Pelagomonadaceae</taxon>
        <taxon>Aureococcus</taxon>
    </lineage>
</organism>
<name>A0ABR1FJG8_AURAN</name>
<proteinExistence type="predicted"/>
<evidence type="ECO:0000313" key="2">
    <source>
        <dbReference type="EMBL" id="KAK7232026.1"/>
    </source>
</evidence>
<feature type="compositionally biased region" description="Pro residues" evidence="1">
    <location>
        <begin position="1926"/>
        <end position="1949"/>
    </location>
</feature>
<sequence>MRRRRGGGASPSTTARRVPPRRRRGAPPSRTSRLLPSGARRPHRRAPVAAAVAAPRAAAPARAPRPSTAAPSPPPTSGLPAPLPTPGPCVDDVCWDDASTGGYDCDGGSPLQLRRTFDASLQEYTAYALGALDVATGAYEDRFSVAVDVTAAALLDGGSFGYYVLGAVGGALCRIGESGAACFAASLASSPDAAAVVGDRFYYAEDLGGEFGAIYWVDAVTAAEPFFEETYLAVAEDVFDGSIGDLAAVKDPGGYVSDDAGDYLFGLASDFRVLVVKLHPTERRPATYAVLPGDVDWAGFEPDEDDESGGGFGGAFSYVAGGAPRVFFAASNGDGFFEVVLPIEIPDGCWFADADADFCDDADDVDVVRRGDADASDDGDGLNCPAFDLFDTAAPTAAPSPEACDADVCWADGSVAPLDCGAAEGPLRASAAGVSELQFYDEAYGTLFAVDYVVESAVGAALFDGGTAGYVPFAVLDGRLCRFDGGGSVCFDGDDASGAAGAAIVATTYYYAKDQRFYYVEAIHTDAPVFHASTAFAVDDDLFPDVRDFAAVVEPDDETTLVNDGEPGGAYLLGLGADFQVLIVRLDAAGAPADYAVVPGTVDGTGAAFGAAHAYADESGDARAVFVDDGGLGAYEVRLPITVGFDCWNDGTNNHEACDSSTATVERRGAAAAASGDGLNCPDADFGDFFVTKPPTAAPTRTDRPTATPCDGVVCWADLSVASLDCSTSNAPLQVWKASDATYYEVGQIDVATGNLDLLYELTFVEDKINAVGLFYDVDAALYVPFGVMDERLCRFDAAHAVCFGGDLAYPTANAGAVLGSNFYYSKSPGDAGSESFYWVEDIHTDAPVFHNDDPAFLISASLFAGKVLDVAPVDEIEAGVVVVDDGEAARYLVGVGYAYEVLVVKLDDGGAPAAYAVLGGETPDALDDESRAESAAGFGAAWTYLDATSGKPVLVASENSGFGVFVIQYPLVVADDCWNTGDGDHVACDETATLVYRVPADAAEANDGMNCPLVDLRTQAPTVAPTINCVDRYERVCWADAGVAPFDCSDGAPVQIQRGGDAAHASVIKHVPLDNFYDYLFEIDYFAGNVNAAALLELGGDAYAMAAFDDRLCRFDADGFVCFNGTLAYDYPNAAAIVGTTYYYSKSPGKNTKAFYFVENVHGDVPTFVDDYELLISPDLFSESLGDVAPLVERNGVAEAIDDGVQSTYLLGLGHAFELVVVRLDGDGRYPEAYAVLASDVDYGASNYTFDGDVTFGAAFGYELADEDLVVFGDNDGYGFSLGLPLTIPADCWNNGLLVELHAVCGTATASLAFVHAAHPFESNDGFNCATDTNPFETQPPSLAPTASPAPTVAPTASFAPTDAPTTAAPSTAPTTSLPPTSARPTTAAPSASPSSSPSAAPSSLPSSAPSGAPTASPSAAPSSSPSSAPSGAPTASPSASPSSSPSAAPSATPSNLPSPGPTPIPAPAPSSVPTTAAPSASPSSCPSAAPSSSPSSAPSSAPTASPSAAPSGAPTASPSARPSSSPSATPSAGPTTADPSAAPSPSPTSAPSLSESDPPTAGPTSCPSAAPTVAPTMTFPPTSLETIYFYVYNVSCVFNEHDGFNPDAFKGETAATICVEETVVDVTSSYINATDQFADHYAWETSDGKVHTVWTFEVVLEVVVGADLGAAADAVLDAVVATLDAAYSDGSFEATLIDCAEASDAAFYNIMTEAGQDAAASVDELQAATATWSRAPLTFRRRLDDTAAPTSSPTCERSFFFTLGPSRDCNATDGALPVVGAVQFSFSACTDDLVLVFTELLVSNLGVATDDVGAWCGGGRRRRLEDAATVAISYSVTYDASFDGDDDEVLSLVAAGDADGLAAKFEAELSARFKALDVAEPVLLPEEASEDASSYDDDDDDASPPRRRRVLEAGEDAEEEAPEPPEPSPPKPPPPKPPPPKPPPAPPRSARTSFKRSKFVEPGRTPVLYLGRRRRLRLLDDAPAPATPASRRRPAPPPASAPRTEFIDVPPPPPVPRGFGSAGPGVHAPAGSAGVPEAEPPAALHLSQVGIAMFVVEKIDDA</sequence>
<feature type="compositionally biased region" description="Polar residues" evidence="1">
    <location>
        <begin position="1555"/>
        <end position="1569"/>
    </location>
</feature>
<evidence type="ECO:0008006" key="4">
    <source>
        <dbReference type="Google" id="ProtNLM"/>
    </source>
</evidence>
<feature type="compositionally biased region" description="Acidic residues" evidence="1">
    <location>
        <begin position="1889"/>
        <end position="1904"/>
    </location>
</feature>
<feature type="compositionally biased region" description="Acidic residues" evidence="1">
    <location>
        <begin position="1915"/>
        <end position="1925"/>
    </location>
</feature>
<reference evidence="2 3" key="1">
    <citation type="submission" date="2024-03" db="EMBL/GenBank/DDBJ databases">
        <title>Aureococcus anophagefferens CCMP1851 and Kratosvirus quantuckense: Draft genome of a second virus-susceptible host strain in the model system.</title>
        <authorList>
            <person name="Chase E."/>
            <person name="Truchon A.R."/>
            <person name="Schepens W."/>
            <person name="Wilhelm S.W."/>
        </authorList>
    </citation>
    <scope>NUCLEOTIDE SEQUENCE [LARGE SCALE GENOMIC DNA]</scope>
    <source>
        <strain evidence="2 3">CCMP1851</strain>
    </source>
</reference>
<feature type="compositionally biased region" description="Low complexity" evidence="1">
    <location>
        <begin position="47"/>
        <end position="70"/>
    </location>
</feature>
<feature type="region of interest" description="Disordered" evidence="1">
    <location>
        <begin position="1333"/>
        <end position="1572"/>
    </location>
</feature>